<dbReference type="Pfam" id="PF07228">
    <property type="entry name" value="SpoIIE"/>
    <property type="match status" value="1"/>
</dbReference>
<dbReference type="Pfam" id="PF01590">
    <property type="entry name" value="GAF"/>
    <property type="match status" value="1"/>
</dbReference>
<protein>
    <submittedName>
        <fullName evidence="4">PP2C family protein-serine/threonine phosphatase</fullName>
        <ecNumber evidence="4">3.1.3.16</ecNumber>
    </submittedName>
</protein>
<evidence type="ECO:0000313" key="4">
    <source>
        <dbReference type="EMBL" id="MFC5289525.1"/>
    </source>
</evidence>
<dbReference type="InterPro" id="IPR029016">
    <property type="entry name" value="GAF-like_dom_sf"/>
</dbReference>
<gene>
    <name evidence="4" type="ORF">ACFPM7_20930</name>
</gene>
<keyword evidence="1 4" id="KW-0378">Hydrolase</keyword>
<dbReference type="PANTHER" id="PTHR43156:SF2">
    <property type="entry name" value="STAGE II SPORULATION PROTEIN E"/>
    <property type="match status" value="1"/>
</dbReference>
<dbReference type="InterPro" id="IPR003018">
    <property type="entry name" value="GAF"/>
</dbReference>
<reference evidence="5" key="1">
    <citation type="journal article" date="2019" name="Int. J. Syst. Evol. Microbiol.">
        <title>The Global Catalogue of Microorganisms (GCM) 10K type strain sequencing project: providing services to taxonomists for standard genome sequencing and annotation.</title>
        <authorList>
            <consortium name="The Broad Institute Genomics Platform"/>
            <consortium name="The Broad Institute Genome Sequencing Center for Infectious Disease"/>
            <person name="Wu L."/>
            <person name="Ma J."/>
        </authorList>
    </citation>
    <scope>NUCLEOTIDE SEQUENCE [LARGE SCALE GENOMIC DNA]</scope>
    <source>
        <strain evidence="5">CCUG 59778</strain>
    </source>
</reference>
<dbReference type="RefSeq" id="WP_378249449.1">
    <property type="nucleotide sequence ID" value="NZ_JBHSKF010000011.1"/>
</dbReference>
<dbReference type="InterPro" id="IPR001932">
    <property type="entry name" value="PPM-type_phosphatase-like_dom"/>
</dbReference>
<dbReference type="InterPro" id="IPR036457">
    <property type="entry name" value="PPM-type-like_dom_sf"/>
</dbReference>
<feature type="domain" description="PPM-type phosphatase" evidence="3">
    <location>
        <begin position="188"/>
        <end position="399"/>
    </location>
</feature>
<name>A0ABW0ETC7_9PSEU</name>
<evidence type="ECO:0000259" key="2">
    <source>
        <dbReference type="SMART" id="SM00065"/>
    </source>
</evidence>
<dbReference type="Proteomes" id="UP001596157">
    <property type="component" value="Unassembled WGS sequence"/>
</dbReference>
<comment type="caution">
    <text evidence="4">The sequence shown here is derived from an EMBL/GenBank/DDBJ whole genome shotgun (WGS) entry which is preliminary data.</text>
</comment>
<dbReference type="EC" id="3.1.3.16" evidence="4"/>
<accession>A0ABW0ETC7</accession>
<dbReference type="GO" id="GO:0004722">
    <property type="term" value="F:protein serine/threonine phosphatase activity"/>
    <property type="evidence" value="ECO:0007669"/>
    <property type="project" value="UniProtKB-EC"/>
</dbReference>
<dbReference type="EMBL" id="JBHSKF010000011">
    <property type="protein sequence ID" value="MFC5289525.1"/>
    <property type="molecule type" value="Genomic_DNA"/>
</dbReference>
<evidence type="ECO:0000259" key="3">
    <source>
        <dbReference type="SMART" id="SM00331"/>
    </source>
</evidence>
<dbReference type="SMART" id="SM00065">
    <property type="entry name" value="GAF"/>
    <property type="match status" value="1"/>
</dbReference>
<dbReference type="SUPFAM" id="SSF55781">
    <property type="entry name" value="GAF domain-like"/>
    <property type="match status" value="1"/>
</dbReference>
<evidence type="ECO:0000313" key="5">
    <source>
        <dbReference type="Proteomes" id="UP001596157"/>
    </source>
</evidence>
<dbReference type="Gene3D" id="3.60.40.10">
    <property type="entry name" value="PPM-type phosphatase domain"/>
    <property type="match status" value="1"/>
</dbReference>
<dbReference type="SUPFAM" id="SSF81606">
    <property type="entry name" value="PP2C-like"/>
    <property type="match status" value="1"/>
</dbReference>
<proteinExistence type="predicted"/>
<dbReference type="PANTHER" id="PTHR43156">
    <property type="entry name" value="STAGE II SPORULATION PROTEIN E-RELATED"/>
    <property type="match status" value="1"/>
</dbReference>
<keyword evidence="5" id="KW-1185">Reference proteome</keyword>
<feature type="domain" description="GAF" evidence="2">
    <location>
        <begin position="26"/>
        <end position="171"/>
    </location>
</feature>
<dbReference type="InterPro" id="IPR052016">
    <property type="entry name" value="Bact_Sigma-Reg"/>
</dbReference>
<organism evidence="4 5">
    <name type="scientific">Actinokineospora guangxiensis</name>
    <dbReference type="NCBI Taxonomy" id="1490288"/>
    <lineage>
        <taxon>Bacteria</taxon>
        <taxon>Bacillati</taxon>
        <taxon>Actinomycetota</taxon>
        <taxon>Actinomycetes</taxon>
        <taxon>Pseudonocardiales</taxon>
        <taxon>Pseudonocardiaceae</taxon>
        <taxon>Actinokineospora</taxon>
    </lineage>
</organism>
<evidence type="ECO:0000256" key="1">
    <source>
        <dbReference type="ARBA" id="ARBA00022801"/>
    </source>
</evidence>
<sequence length="400" mass="42346">MVTVPSADDRLRVLEALSESALGHMDLDSVLRTAVGRLRALFEADTTTVLLHEPASGTLIATAAAGLEEEVVQGVRVSVGAGFAGRIAALREPVVLSAVDATTVVNPLLWERGLSTLLGVPMLARGHLVGVLHIGSVGARDFTDDDIRLLKVAADRLALAVRMELLAAERSAAEALQRSLLPARLPSVPGVELASRYVPDSLTGVGGDWYDVFSLPGDRLGVVIGDVTGRGLGAAVVMGRLRSALRAYALDYDDPAEVLAKLDHKAGHFETGTMATVSYAVVGPGRDWIDVSLAGHLPPVVADGGRGRIRFLPVDPPIGPRESPIPRQVTRMELTPESVVAFYTDGLVERRDAVIDEGLERLAGLVRAERAEMVCSRVMAGMLGPRPAGDDVALLVVRRV</sequence>
<dbReference type="SMART" id="SM00331">
    <property type="entry name" value="PP2C_SIG"/>
    <property type="match status" value="1"/>
</dbReference>
<dbReference type="Gene3D" id="3.30.450.40">
    <property type="match status" value="1"/>
</dbReference>